<comment type="caution">
    <text evidence="1">The sequence shown here is derived from an EMBL/GenBank/DDBJ whole genome shotgun (WGS) entry which is preliminary data.</text>
</comment>
<organism evidence="1 2">
    <name type="scientific">Virgibacillus tibetensis</name>
    <dbReference type="NCBI Taxonomy" id="3042313"/>
    <lineage>
        <taxon>Bacteria</taxon>
        <taxon>Bacillati</taxon>
        <taxon>Bacillota</taxon>
        <taxon>Bacilli</taxon>
        <taxon>Bacillales</taxon>
        <taxon>Bacillaceae</taxon>
        <taxon>Virgibacillus</taxon>
    </lineage>
</organism>
<protein>
    <submittedName>
        <fullName evidence="1">DNA-binding protein</fullName>
    </submittedName>
</protein>
<dbReference type="RefSeq" id="WP_327608328.1">
    <property type="nucleotide sequence ID" value="NZ_JARZFX010000008.1"/>
</dbReference>
<dbReference type="EMBL" id="JARZFX010000008">
    <property type="protein sequence ID" value="MEC5424763.1"/>
    <property type="molecule type" value="Genomic_DNA"/>
</dbReference>
<proteinExistence type="predicted"/>
<name>A0ABU6KHW9_9BACI</name>
<evidence type="ECO:0000313" key="2">
    <source>
        <dbReference type="Proteomes" id="UP001335737"/>
    </source>
</evidence>
<evidence type="ECO:0000313" key="1">
    <source>
        <dbReference type="EMBL" id="MEC5424763.1"/>
    </source>
</evidence>
<keyword evidence="2" id="KW-1185">Reference proteome</keyword>
<reference evidence="1 2" key="1">
    <citation type="journal article" date="2024" name="Int. J. Syst. Evol. Microbiol.">
        <title>Virgibacillus tibetensis sp. nov., isolated from salt lake on the Tibetan Plateau of China.</title>
        <authorList>
            <person name="Phurbu D."/>
            <person name="Liu Z.-X."/>
            <person name="Wang R."/>
            <person name="Zheng Y.-Y."/>
            <person name="Liu H.-C."/>
            <person name="Zhou Y.-G."/>
            <person name="Yu Y.-J."/>
            <person name="Li A.-H."/>
        </authorList>
    </citation>
    <scope>NUCLEOTIDE SEQUENCE [LARGE SCALE GENOMIC DNA]</scope>
    <source>
        <strain evidence="1 2">C22-A2</strain>
    </source>
</reference>
<sequence length="85" mass="9832">MDGSSLEGVFTGLFKEKGSSEISVFDEDDDEYMLLNEGQVHQFIGISKEAVRTLVRDHSDVPHLMINNNVYYPKEKQRQWLLNLE</sequence>
<dbReference type="GO" id="GO:0003677">
    <property type="term" value="F:DNA binding"/>
    <property type="evidence" value="ECO:0007669"/>
    <property type="project" value="UniProtKB-KW"/>
</dbReference>
<accession>A0ABU6KHW9</accession>
<dbReference type="Proteomes" id="UP001335737">
    <property type="component" value="Unassembled WGS sequence"/>
</dbReference>
<gene>
    <name evidence="1" type="ORF">QGM71_14850</name>
</gene>
<keyword evidence="1" id="KW-0238">DNA-binding</keyword>